<evidence type="ECO:0000313" key="1">
    <source>
        <dbReference type="EMBL" id="AFM27786.1"/>
    </source>
</evidence>
<dbReference type="KEGG" id="dti:Desti_5185"/>
<dbReference type="HOGENOM" id="CLU_1913713_0_0_7"/>
<protein>
    <submittedName>
        <fullName evidence="1">Uncharacterized protein</fullName>
    </submittedName>
</protein>
<evidence type="ECO:0000313" key="2">
    <source>
        <dbReference type="Proteomes" id="UP000006055"/>
    </source>
</evidence>
<gene>
    <name evidence="1" type="ordered locus">Desti_5185</name>
</gene>
<reference evidence="2" key="1">
    <citation type="submission" date="2012-06" db="EMBL/GenBank/DDBJ databases">
        <title>Complete sequence of chromosome of Desulfomonile tiedjei DSM 6799.</title>
        <authorList>
            <person name="Lucas S."/>
            <person name="Copeland A."/>
            <person name="Lapidus A."/>
            <person name="Glavina del Rio T."/>
            <person name="Dalin E."/>
            <person name="Tice H."/>
            <person name="Bruce D."/>
            <person name="Goodwin L."/>
            <person name="Pitluck S."/>
            <person name="Peters L."/>
            <person name="Ovchinnikova G."/>
            <person name="Zeytun A."/>
            <person name="Lu M."/>
            <person name="Kyrpides N."/>
            <person name="Mavromatis K."/>
            <person name="Ivanova N."/>
            <person name="Brettin T."/>
            <person name="Detter J.C."/>
            <person name="Han C."/>
            <person name="Larimer F."/>
            <person name="Land M."/>
            <person name="Hauser L."/>
            <person name="Markowitz V."/>
            <person name="Cheng J.-F."/>
            <person name="Hugenholtz P."/>
            <person name="Woyke T."/>
            <person name="Wu D."/>
            <person name="Spring S."/>
            <person name="Schroeder M."/>
            <person name="Brambilla E."/>
            <person name="Klenk H.-P."/>
            <person name="Eisen J.A."/>
        </authorList>
    </citation>
    <scope>NUCLEOTIDE SEQUENCE [LARGE SCALE GENOMIC DNA]</scope>
    <source>
        <strain evidence="2">ATCC 49306 / DSM 6799 / DCB-1</strain>
    </source>
</reference>
<dbReference type="Proteomes" id="UP000006055">
    <property type="component" value="Chromosome"/>
</dbReference>
<name>I4CDZ5_DESTA</name>
<dbReference type="EMBL" id="CP003360">
    <property type="protein sequence ID" value="AFM27786.1"/>
    <property type="molecule type" value="Genomic_DNA"/>
</dbReference>
<dbReference type="AlphaFoldDB" id="I4CDZ5"/>
<proteinExistence type="predicted"/>
<sequence length="132" mass="13944">MLSVFFAAHQKCFPRLKALAHSQQVSLSTHSAIRVVSNTAAPGANPPSHPSIAATNALVATGSAVKLKVVSVAGGPDCLAYTNVKPLGQANEEDAAEQAYCILKSVKHMFRDLDILIGVAWKALELDHKSRG</sequence>
<organism evidence="1 2">
    <name type="scientific">Desulfomonile tiedjei (strain ATCC 49306 / DSM 6799 / DCB-1)</name>
    <dbReference type="NCBI Taxonomy" id="706587"/>
    <lineage>
        <taxon>Bacteria</taxon>
        <taxon>Pseudomonadati</taxon>
        <taxon>Thermodesulfobacteriota</taxon>
        <taxon>Desulfomonilia</taxon>
        <taxon>Desulfomonilales</taxon>
        <taxon>Desulfomonilaceae</taxon>
        <taxon>Desulfomonile</taxon>
    </lineage>
</organism>
<keyword evidence="2" id="KW-1185">Reference proteome</keyword>
<accession>I4CDZ5</accession>